<dbReference type="OrthoDB" id="9812495at2"/>
<dbReference type="STRING" id="246786.GS18_0214170"/>
<keyword evidence="4" id="KW-1185">Reference proteome</keyword>
<dbReference type="GO" id="GO:0003677">
    <property type="term" value="F:DNA binding"/>
    <property type="evidence" value="ECO:0007669"/>
    <property type="project" value="UniProtKB-KW"/>
</dbReference>
<feature type="domain" description="HTH cro/C1-type" evidence="2">
    <location>
        <begin position="11"/>
        <end position="65"/>
    </location>
</feature>
<dbReference type="RefSeq" id="WP_029284937.1">
    <property type="nucleotide sequence ID" value="NZ_CANLZQ010000003.1"/>
</dbReference>
<evidence type="ECO:0000259" key="2">
    <source>
        <dbReference type="PROSITE" id="PS50943"/>
    </source>
</evidence>
<dbReference type="AlphaFoldDB" id="A0A084GXZ8"/>
<dbReference type="EMBL" id="JNVC02000005">
    <property type="protein sequence ID" value="KEZ52210.1"/>
    <property type="molecule type" value="Genomic_DNA"/>
</dbReference>
<dbReference type="PROSITE" id="PS50943">
    <property type="entry name" value="HTH_CROC1"/>
    <property type="match status" value="1"/>
</dbReference>
<name>A0A084GXZ8_METID</name>
<gene>
    <name evidence="3" type="ORF">GS18_0214170</name>
</gene>
<accession>A0A084GXZ8</accession>
<protein>
    <recommendedName>
        <fullName evidence="2">HTH cro/C1-type domain-containing protein</fullName>
    </recommendedName>
</protein>
<proteinExistence type="predicted"/>
<dbReference type="InterPro" id="IPR001387">
    <property type="entry name" value="Cro/C1-type_HTH"/>
</dbReference>
<reference evidence="3 4" key="1">
    <citation type="journal article" date="2005" name="Int. J. Syst. Evol. Microbiol.">
        <title>Bacillus cibi sp. nov., isolated from jeotgal, a traditional Korean fermented seafood.</title>
        <authorList>
            <person name="Yoon J.H."/>
            <person name="Lee C.H."/>
            <person name="Oh T.K."/>
        </authorList>
    </citation>
    <scope>NUCLEOTIDE SEQUENCE [LARGE SCALE GENOMIC DNA]</scope>
    <source>
        <strain evidence="3 4">DSM 16189</strain>
    </source>
</reference>
<dbReference type="PANTHER" id="PTHR46558">
    <property type="entry name" value="TRACRIPTIONAL REGULATORY PROTEIN-RELATED-RELATED"/>
    <property type="match status" value="1"/>
</dbReference>
<evidence type="ECO:0000313" key="4">
    <source>
        <dbReference type="Proteomes" id="UP000028549"/>
    </source>
</evidence>
<dbReference type="SMART" id="SM00530">
    <property type="entry name" value="HTH_XRE"/>
    <property type="match status" value="1"/>
</dbReference>
<dbReference type="SUPFAM" id="SSF47413">
    <property type="entry name" value="lambda repressor-like DNA-binding domains"/>
    <property type="match status" value="1"/>
</dbReference>
<sequence length="136" mass="16172">MKELETLKKNMKFYRQEYGWSQEDLAARMNVSRSVVSRLETGEQAPELNYLISLSNAFEVSIDQLLGREEIENTILHEVYERYETKHQLSEIVEYLVKTPQMLEQLERLMMMKSKNRKHAENVIVHAIQEIQKIIE</sequence>
<dbReference type="Proteomes" id="UP000028549">
    <property type="component" value="Unassembled WGS sequence"/>
</dbReference>
<evidence type="ECO:0000256" key="1">
    <source>
        <dbReference type="ARBA" id="ARBA00023125"/>
    </source>
</evidence>
<dbReference type="CDD" id="cd00093">
    <property type="entry name" value="HTH_XRE"/>
    <property type="match status" value="1"/>
</dbReference>
<dbReference type="Pfam" id="PF01381">
    <property type="entry name" value="HTH_3"/>
    <property type="match status" value="1"/>
</dbReference>
<dbReference type="PANTHER" id="PTHR46558:SF4">
    <property type="entry name" value="DNA-BIDING PHAGE PROTEIN"/>
    <property type="match status" value="1"/>
</dbReference>
<keyword evidence="1" id="KW-0238">DNA-binding</keyword>
<evidence type="ECO:0000313" key="3">
    <source>
        <dbReference type="EMBL" id="KEZ52210.1"/>
    </source>
</evidence>
<dbReference type="InterPro" id="IPR010982">
    <property type="entry name" value="Lambda_DNA-bd_dom_sf"/>
</dbReference>
<comment type="caution">
    <text evidence="3">The sequence shown here is derived from an EMBL/GenBank/DDBJ whole genome shotgun (WGS) entry which is preliminary data.</text>
</comment>
<dbReference type="Gene3D" id="1.10.260.40">
    <property type="entry name" value="lambda repressor-like DNA-binding domains"/>
    <property type="match status" value="1"/>
</dbReference>
<organism evidence="3 4">
    <name type="scientific">Metabacillus indicus</name>
    <name type="common">Bacillus indicus</name>
    <dbReference type="NCBI Taxonomy" id="246786"/>
    <lineage>
        <taxon>Bacteria</taxon>
        <taxon>Bacillati</taxon>
        <taxon>Bacillota</taxon>
        <taxon>Bacilli</taxon>
        <taxon>Bacillales</taxon>
        <taxon>Bacillaceae</taxon>
        <taxon>Metabacillus</taxon>
    </lineage>
</organism>